<dbReference type="EMBL" id="GU474895">
    <property type="protein sequence ID" value="ADI18605.1"/>
    <property type="molecule type" value="Genomic_DNA"/>
</dbReference>
<accession>E0XW14</accession>
<reference evidence="1" key="1">
    <citation type="journal article" date="2011" name="Environ. Microbiol.">
        <title>Time-series analyses of Monterey Bay coastal microbial picoplankton using a 'genome proxy' microarray.</title>
        <authorList>
            <person name="Rich V.I."/>
            <person name="Pham V.D."/>
            <person name="Eppley J."/>
            <person name="Shi Y."/>
            <person name="DeLong E.F."/>
        </authorList>
    </citation>
    <scope>NUCLEOTIDE SEQUENCE</scope>
</reference>
<name>E0XW14_9PROT</name>
<dbReference type="AlphaFoldDB" id="E0XW14"/>
<sequence>MLLDEGGPMKDSIRRRPRAPRLFADRYAIATVSPLMVRPPSSAPTCTLSPSAMRPSRIRLAIGYCKTRCTTRFSGLAP</sequence>
<protein>
    <submittedName>
        <fullName evidence="1">Uncharacterized protein</fullName>
    </submittedName>
</protein>
<evidence type="ECO:0000313" key="1">
    <source>
        <dbReference type="EMBL" id="ADI18605.1"/>
    </source>
</evidence>
<proteinExistence type="predicted"/>
<organism evidence="1">
    <name type="scientific">uncultured Rhodospirillales bacterium HF4000_24M03</name>
    <dbReference type="NCBI Taxonomy" id="710788"/>
    <lineage>
        <taxon>Bacteria</taxon>
        <taxon>Pseudomonadati</taxon>
        <taxon>Pseudomonadota</taxon>
        <taxon>Alphaproteobacteria</taxon>
        <taxon>Rhodospirillales</taxon>
        <taxon>environmental samples</taxon>
    </lineage>
</organism>